<dbReference type="AlphaFoldDB" id="A0A1X9LPJ1"/>
<dbReference type="PANTHER" id="PTHR43245">
    <property type="entry name" value="BIFUNCTIONAL POLYMYXIN RESISTANCE PROTEIN ARNA"/>
    <property type="match status" value="1"/>
</dbReference>
<reference evidence="3 4" key="1">
    <citation type="submission" date="2017-04" db="EMBL/GenBank/DDBJ databases">
        <authorList>
            <person name="Afonso C.L."/>
            <person name="Miller P.J."/>
            <person name="Scott M.A."/>
            <person name="Spackman E."/>
            <person name="Goraichik I."/>
            <person name="Dimitrov K.M."/>
            <person name="Suarez D.L."/>
            <person name="Swayne D.E."/>
        </authorList>
    </citation>
    <scope>NUCLEOTIDE SEQUENCE [LARGE SCALE GENOMIC DNA]</scope>
    <source>
        <strain evidence="4">XA(T)</strain>
    </source>
</reference>
<organism evidence="3 4">
    <name type="scientific">Cnuibacter physcomitrellae</name>
    <dbReference type="NCBI Taxonomy" id="1619308"/>
    <lineage>
        <taxon>Bacteria</taxon>
        <taxon>Bacillati</taxon>
        <taxon>Actinomycetota</taxon>
        <taxon>Actinomycetes</taxon>
        <taxon>Micrococcales</taxon>
        <taxon>Microbacteriaceae</taxon>
        <taxon>Cnuibacter</taxon>
    </lineage>
</organism>
<protein>
    <recommendedName>
        <fullName evidence="2">NAD-dependent epimerase/dehydratase domain-containing protein</fullName>
    </recommendedName>
</protein>
<evidence type="ECO:0000259" key="2">
    <source>
        <dbReference type="Pfam" id="PF01370"/>
    </source>
</evidence>
<feature type="compositionally biased region" description="Low complexity" evidence="1">
    <location>
        <begin position="170"/>
        <end position="219"/>
    </location>
</feature>
<dbReference type="Pfam" id="PF01370">
    <property type="entry name" value="Epimerase"/>
    <property type="match status" value="1"/>
</dbReference>
<dbReference type="STRING" id="1619308.B5808_18755"/>
<dbReference type="InterPro" id="IPR001509">
    <property type="entry name" value="Epimerase_deHydtase"/>
</dbReference>
<feature type="region of interest" description="Disordered" evidence="1">
    <location>
        <begin position="116"/>
        <end position="252"/>
    </location>
</feature>
<dbReference type="KEGG" id="cphy:B5808_18755"/>
<dbReference type="InterPro" id="IPR036291">
    <property type="entry name" value="NAD(P)-bd_dom_sf"/>
</dbReference>
<feature type="domain" description="NAD-dependent epimerase/dehydratase" evidence="2">
    <location>
        <begin position="3"/>
        <end position="128"/>
    </location>
</feature>
<evidence type="ECO:0000313" key="4">
    <source>
        <dbReference type="Proteomes" id="UP000192775"/>
    </source>
</evidence>
<dbReference type="InterPro" id="IPR050177">
    <property type="entry name" value="Lipid_A_modif_metabolic_enz"/>
</dbReference>
<dbReference type="Gene3D" id="3.40.50.720">
    <property type="entry name" value="NAD(P)-binding Rossmann-like Domain"/>
    <property type="match status" value="1"/>
</dbReference>
<evidence type="ECO:0000313" key="3">
    <source>
        <dbReference type="EMBL" id="ARJ07037.1"/>
    </source>
</evidence>
<proteinExistence type="predicted"/>
<gene>
    <name evidence="3" type="ORF">B5808_18755</name>
</gene>
<dbReference type="Proteomes" id="UP000192775">
    <property type="component" value="Chromosome"/>
</dbReference>
<dbReference type="SUPFAM" id="SSF51735">
    <property type="entry name" value="NAD(P)-binding Rossmann-fold domains"/>
    <property type="match status" value="1"/>
</dbReference>
<evidence type="ECO:0000256" key="1">
    <source>
        <dbReference type="SAM" id="MobiDB-lite"/>
    </source>
</evidence>
<keyword evidence="4" id="KW-1185">Reference proteome</keyword>
<name>A0A1X9LPJ1_9MICO</name>
<sequence length="252" mass="27081">MRIAVTGASGRVGRAVAAELSSRGHDVVGLDLVPPRTPLDGVEYLVGDLSDLPIADPRLAGVEAVAHLGAFMSWSPADAERILSANTDATVHLVRALEGSAVRRFVLASTGEVYPENAPQYQPLDEDHPGCRPPGTASARCSRRRSWPSRAAPSTGRPSCCASRTRRIRPSCSTPIPSSPGPGSSPRGASPESGRPGTPPWWRRSSRSPTTTRRCSSPPVRMVPPCRWASWAPPTWPTAWCSPSRRRRRGTR</sequence>
<dbReference type="EMBL" id="CP020715">
    <property type="protein sequence ID" value="ARJ07037.1"/>
    <property type="molecule type" value="Genomic_DNA"/>
</dbReference>
<accession>A0A1X9LPJ1</accession>